<feature type="domain" description="DUF1731" evidence="3">
    <location>
        <begin position="255"/>
        <end position="299"/>
    </location>
</feature>
<evidence type="ECO:0000259" key="3">
    <source>
        <dbReference type="Pfam" id="PF08338"/>
    </source>
</evidence>
<dbReference type="InterPro" id="IPR013549">
    <property type="entry name" value="DUF1731"/>
</dbReference>
<name>A0A368MY55_9FLAO</name>
<sequence>MNKILIAGATGFIGQQMIASLLEKGYFVNALSRKPRRSSKPQLHYFQWDTDTGFIDKIAFEEVDVIINLTGANIGEQRWSNRRKKEIVDSRITSINLLYNFVKHNNIQIKTFISSSAVGYYGTVTSDNIFTEESAAGKDFLAEVCQSWEQAAMQYQTLGTRIVILRKGVIIGKDGGMLQKLSPLARLGINVSLGSGKQFLPWMDVRDVIRLYDFILANNEISGIYNAVSSEHITMNEFSRILLQSFGKKSWLPNTPAFIIKMIFGEMSVMLLEGSKVSNEKLLSRGFTFEFDTLKKSLESSM</sequence>
<organism evidence="4 5">
    <name type="scientific">Chryseobacterium lacus</name>
    <dbReference type="NCBI Taxonomy" id="2058346"/>
    <lineage>
        <taxon>Bacteria</taxon>
        <taxon>Pseudomonadati</taxon>
        <taxon>Bacteroidota</taxon>
        <taxon>Flavobacteriia</taxon>
        <taxon>Flavobacteriales</taxon>
        <taxon>Weeksellaceae</taxon>
        <taxon>Chryseobacterium group</taxon>
        <taxon>Chryseobacterium</taxon>
    </lineage>
</organism>
<dbReference type="PANTHER" id="PTHR11092:SF0">
    <property type="entry name" value="EPIMERASE FAMILY PROTEIN SDR39U1"/>
    <property type="match status" value="1"/>
</dbReference>
<dbReference type="InterPro" id="IPR036291">
    <property type="entry name" value="NAD(P)-bd_dom_sf"/>
</dbReference>
<dbReference type="RefSeq" id="WP_114304071.1">
    <property type="nucleotide sequence ID" value="NZ_QPIE01000005.1"/>
</dbReference>
<dbReference type="SUPFAM" id="SSF51735">
    <property type="entry name" value="NAD(P)-binding Rossmann-fold domains"/>
    <property type="match status" value="1"/>
</dbReference>
<dbReference type="InterPro" id="IPR010099">
    <property type="entry name" value="SDR39U1"/>
</dbReference>
<keyword evidence="5" id="KW-1185">Reference proteome</keyword>
<evidence type="ECO:0000313" key="5">
    <source>
        <dbReference type="Proteomes" id="UP000252172"/>
    </source>
</evidence>
<evidence type="ECO:0000256" key="1">
    <source>
        <dbReference type="ARBA" id="ARBA00009353"/>
    </source>
</evidence>
<protein>
    <submittedName>
        <fullName evidence="4">TIGR01777 family protein</fullName>
    </submittedName>
</protein>
<dbReference type="OrthoDB" id="9801773at2"/>
<proteinExistence type="inferred from homology"/>
<dbReference type="AlphaFoldDB" id="A0A368MY55"/>
<dbReference type="PANTHER" id="PTHR11092">
    <property type="entry name" value="SUGAR NUCLEOTIDE EPIMERASE RELATED"/>
    <property type="match status" value="1"/>
</dbReference>
<gene>
    <name evidence="4" type="ORF">DQ356_08410</name>
</gene>
<dbReference type="Gene3D" id="3.40.50.720">
    <property type="entry name" value="NAD(P)-binding Rossmann-like Domain"/>
    <property type="match status" value="1"/>
</dbReference>
<accession>A0A368MY55</accession>
<comment type="caution">
    <text evidence="4">The sequence shown here is derived from an EMBL/GenBank/DDBJ whole genome shotgun (WGS) entry which is preliminary data.</text>
</comment>
<dbReference type="InterPro" id="IPR001509">
    <property type="entry name" value="Epimerase_deHydtase"/>
</dbReference>
<reference evidence="4 5" key="1">
    <citation type="submission" date="2018-07" db="EMBL/GenBank/DDBJ databases">
        <title>Chryseobacterium lacus sp. nov., isolated from lake water.</title>
        <authorList>
            <person name="Li C.-M."/>
        </authorList>
    </citation>
    <scope>NUCLEOTIDE SEQUENCE [LARGE SCALE GENOMIC DNA]</scope>
    <source>
        <strain evidence="4 5">YLOS41</strain>
    </source>
</reference>
<evidence type="ECO:0000313" key="4">
    <source>
        <dbReference type="EMBL" id="RCU42860.1"/>
    </source>
</evidence>
<evidence type="ECO:0000259" key="2">
    <source>
        <dbReference type="Pfam" id="PF01370"/>
    </source>
</evidence>
<comment type="similarity">
    <text evidence="1">Belongs to the NAD(P)-dependent epimerase/dehydratase family. SDR39U1 subfamily.</text>
</comment>
<dbReference type="Pfam" id="PF01370">
    <property type="entry name" value="Epimerase"/>
    <property type="match status" value="1"/>
</dbReference>
<feature type="domain" description="NAD-dependent epimerase/dehydratase" evidence="2">
    <location>
        <begin position="4"/>
        <end position="226"/>
    </location>
</feature>
<dbReference type="Proteomes" id="UP000252172">
    <property type="component" value="Unassembled WGS sequence"/>
</dbReference>
<dbReference type="Pfam" id="PF08338">
    <property type="entry name" value="DUF1731"/>
    <property type="match status" value="1"/>
</dbReference>
<dbReference type="NCBIfam" id="TIGR01777">
    <property type="entry name" value="yfcH"/>
    <property type="match status" value="1"/>
</dbReference>
<dbReference type="EMBL" id="QPIE01000005">
    <property type="protein sequence ID" value="RCU42860.1"/>
    <property type="molecule type" value="Genomic_DNA"/>
</dbReference>